<dbReference type="Gene3D" id="3.10.290.30">
    <property type="entry name" value="MM3350-like"/>
    <property type="match status" value="1"/>
</dbReference>
<reference evidence="3 4" key="1">
    <citation type="submission" date="2014-08" db="EMBL/GenBank/DDBJ databases">
        <title>Porphyromonas gulae strain:COT-052_OH3439 Genome sequencing.</title>
        <authorList>
            <person name="Wallis C."/>
            <person name="Deusch O."/>
            <person name="O'Flynn C."/>
            <person name="Davis I."/>
            <person name="Jospin G."/>
            <person name="Darling A.E."/>
            <person name="Coil D.A."/>
            <person name="Alexiev A."/>
            <person name="Horsfall A."/>
            <person name="Kirkwood N."/>
            <person name="Harris S."/>
            <person name="Eisen J.A."/>
        </authorList>
    </citation>
    <scope>NUCLEOTIDE SEQUENCE [LARGE SCALE GENOMIC DNA]</scope>
    <source>
        <strain evidence="4">COT-052 OH3439</strain>
    </source>
</reference>
<evidence type="ECO:0000259" key="2">
    <source>
        <dbReference type="Pfam" id="PF07929"/>
    </source>
</evidence>
<dbReference type="InterPro" id="IPR024047">
    <property type="entry name" value="MM3350-like_sf"/>
</dbReference>
<accession>A0A0A2EIV5</accession>
<name>A0A0A2EIV5_9PORP</name>
<feature type="region of interest" description="Disordered" evidence="1">
    <location>
        <begin position="129"/>
        <end position="153"/>
    </location>
</feature>
<dbReference type="AlphaFoldDB" id="A0A0A2EIV5"/>
<evidence type="ECO:0000313" key="3">
    <source>
        <dbReference type="EMBL" id="KGN85386.1"/>
    </source>
</evidence>
<dbReference type="EMBL" id="JRAK01000129">
    <property type="protein sequence ID" value="KGN85386.1"/>
    <property type="molecule type" value="Genomic_DNA"/>
</dbReference>
<dbReference type="Proteomes" id="UP000030146">
    <property type="component" value="Unassembled WGS sequence"/>
</dbReference>
<gene>
    <name evidence="3" type="ORF">HR15_09835</name>
</gene>
<proteinExistence type="predicted"/>
<dbReference type="Pfam" id="PF07929">
    <property type="entry name" value="PRiA4_ORF3"/>
    <property type="match status" value="1"/>
</dbReference>
<evidence type="ECO:0000256" key="1">
    <source>
        <dbReference type="SAM" id="MobiDB-lite"/>
    </source>
</evidence>
<dbReference type="RefSeq" id="WP_018964281.1">
    <property type="nucleotide sequence ID" value="NZ_JQJE01000020.1"/>
</dbReference>
<comment type="caution">
    <text evidence="3">The sequence shown here is derived from an EMBL/GenBank/DDBJ whole genome shotgun (WGS) entry which is preliminary data.</text>
</comment>
<protein>
    <recommendedName>
        <fullName evidence="2">Plasmid pRiA4b Orf3-like domain-containing protein</fullName>
    </recommendedName>
</protein>
<dbReference type="SUPFAM" id="SSF159941">
    <property type="entry name" value="MM3350-like"/>
    <property type="match status" value="1"/>
</dbReference>
<organism evidence="3 4">
    <name type="scientific">Porphyromonas gulae</name>
    <dbReference type="NCBI Taxonomy" id="111105"/>
    <lineage>
        <taxon>Bacteria</taxon>
        <taxon>Pseudomonadati</taxon>
        <taxon>Bacteroidota</taxon>
        <taxon>Bacteroidia</taxon>
        <taxon>Bacteroidales</taxon>
        <taxon>Porphyromonadaceae</taxon>
        <taxon>Porphyromonas</taxon>
    </lineage>
</organism>
<feature type="domain" description="Plasmid pRiA4b Orf3-like" evidence="2">
    <location>
        <begin position="14"/>
        <end position="125"/>
    </location>
</feature>
<sequence length="189" mass="21849">MVFNFLIVSDEVEDFRREIAIDSEATFLDLQNAILDSVGYSHSELTSFFLCDEDWRKGQEITLMEMDTASDEDSYVMENTRLEEFIEDEHQRLVFEFDLMTERYFFIEVMDIVPGKSLSEAKLLTSEGLPPRQSSLDDLMDPTASPAKQAKGLDLEEDFFGDSEYNEDEIDREGFEGFDEITSDLSDNY</sequence>
<dbReference type="InterPro" id="IPR012912">
    <property type="entry name" value="Plasmid_pRiA4b_Orf3-like"/>
</dbReference>
<keyword evidence="4" id="KW-1185">Reference proteome</keyword>
<evidence type="ECO:0000313" key="4">
    <source>
        <dbReference type="Proteomes" id="UP000030146"/>
    </source>
</evidence>